<name>A0A1I3V8X8_9RHOB</name>
<evidence type="ECO:0000313" key="2">
    <source>
        <dbReference type="EMBL" id="SFJ90826.1"/>
    </source>
</evidence>
<keyword evidence="1" id="KW-1133">Transmembrane helix</keyword>
<keyword evidence="1" id="KW-0472">Membrane</keyword>
<dbReference type="RefSeq" id="WP_092785271.1">
    <property type="nucleotide sequence ID" value="NZ_FORA01000017.1"/>
</dbReference>
<evidence type="ECO:0000256" key="1">
    <source>
        <dbReference type="SAM" id="Phobius"/>
    </source>
</evidence>
<dbReference type="EMBL" id="FORA01000017">
    <property type="protein sequence ID" value="SFJ90826.1"/>
    <property type="molecule type" value="Genomic_DNA"/>
</dbReference>
<dbReference type="STRING" id="390807.SAMN04488095_0099"/>
<dbReference type="AlphaFoldDB" id="A0A1I3V8X8"/>
<dbReference type="OrthoDB" id="5569572at2"/>
<keyword evidence="1" id="KW-0812">Transmembrane</keyword>
<evidence type="ECO:0000313" key="3">
    <source>
        <dbReference type="Proteomes" id="UP000199110"/>
    </source>
</evidence>
<protein>
    <submittedName>
        <fullName evidence="2">Uncharacterized protein</fullName>
    </submittedName>
</protein>
<dbReference type="Proteomes" id="UP000199110">
    <property type="component" value="Unassembled WGS sequence"/>
</dbReference>
<proteinExistence type="predicted"/>
<reference evidence="2 3" key="1">
    <citation type="submission" date="2016-10" db="EMBL/GenBank/DDBJ databases">
        <authorList>
            <person name="de Groot N.N."/>
        </authorList>
    </citation>
    <scope>NUCLEOTIDE SEQUENCE [LARGE SCALE GENOMIC DNA]</scope>
    <source>
        <strain evidence="2 3">DSM 19073</strain>
    </source>
</reference>
<keyword evidence="3" id="KW-1185">Reference proteome</keyword>
<accession>A0A1I3V8X8</accession>
<sequence length="73" mass="8027">MATRDTPPLYVTVGLYGIGSRALAMAFVWISLVCAVAATAYLANPIGMILVLAALWYWLAIRWMDAHDAWPKS</sequence>
<feature type="transmembrane region" description="Helical" evidence="1">
    <location>
        <begin position="21"/>
        <end position="40"/>
    </location>
</feature>
<feature type="transmembrane region" description="Helical" evidence="1">
    <location>
        <begin position="46"/>
        <end position="64"/>
    </location>
</feature>
<organism evidence="2 3">
    <name type="scientific">Jannaschia pohangensis</name>
    <dbReference type="NCBI Taxonomy" id="390807"/>
    <lineage>
        <taxon>Bacteria</taxon>
        <taxon>Pseudomonadati</taxon>
        <taxon>Pseudomonadota</taxon>
        <taxon>Alphaproteobacteria</taxon>
        <taxon>Rhodobacterales</taxon>
        <taxon>Roseobacteraceae</taxon>
        <taxon>Jannaschia</taxon>
    </lineage>
</organism>
<gene>
    <name evidence="2" type="ORF">SAMN04488095_0099</name>
</gene>